<dbReference type="Gene3D" id="3.90.70.10">
    <property type="entry name" value="Cysteine proteinases"/>
    <property type="match status" value="1"/>
</dbReference>
<dbReference type="InterPro" id="IPR038765">
    <property type="entry name" value="Papain-like_cys_pep_sf"/>
</dbReference>
<dbReference type="Pfam" id="PF12030">
    <property type="entry name" value="DUF3517"/>
    <property type="match status" value="1"/>
</dbReference>
<evidence type="ECO:0000313" key="3">
    <source>
        <dbReference type="EMBL" id="KAF2171712.1"/>
    </source>
</evidence>
<feature type="compositionally biased region" description="Basic and acidic residues" evidence="1">
    <location>
        <begin position="22"/>
        <end position="31"/>
    </location>
</feature>
<dbReference type="PROSITE" id="PS00973">
    <property type="entry name" value="USP_2"/>
    <property type="match status" value="1"/>
</dbReference>
<dbReference type="InterPro" id="IPR018200">
    <property type="entry name" value="USP_CS"/>
</dbReference>
<proteinExistence type="predicted"/>
<dbReference type="PANTHER" id="PTHR24006">
    <property type="entry name" value="UBIQUITIN CARBOXYL-TERMINAL HYDROLASE"/>
    <property type="match status" value="1"/>
</dbReference>
<dbReference type="InterPro" id="IPR028889">
    <property type="entry name" value="USP"/>
</dbReference>
<dbReference type="GO" id="GO:0016579">
    <property type="term" value="P:protein deubiquitination"/>
    <property type="evidence" value="ECO:0007669"/>
    <property type="project" value="InterPro"/>
</dbReference>
<dbReference type="OrthoDB" id="420187at2759"/>
<feature type="compositionally biased region" description="Acidic residues" evidence="1">
    <location>
        <begin position="2373"/>
        <end position="2394"/>
    </location>
</feature>
<dbReference type="PROSITE" id="PS00972">
    <property type="entry name" value="USP_1"/>
    <property type="match status" value="1"/>
</dbReference>
<accession>A0A6A6D0M5</accession>
<feature type="region of interest" description="Disordered" evidence="1">
    <location>
        <begin position="2361"/>
        <end position="2394"/>
    </location>
</feature>
<dbReference type="RefSeq" id="XP_033672601.1">
    <property type="nucleotide sequence ID" value="XM_033804286.1"/>
</dbReference>
<reference evidence="3" key="1">
    <citation type="journal article" date="2020" name="Stud. Mycol.">
        <title>101 Dothideomycetes genomes: a test case for predicting lifestyles and emergence of pathogens.</title>
        <authorList>
            <person name="Haridas S."/>
            <person name="Albert R."/>
            <person name="Binder M."/>
            <person name="Bloem J."/>
            <person name="Labutti K."/>
            <person name="Salamov A."/>
            <person name="Andreopoulos B."/>
            <person name="Baker S."/>
            <person name="Barry K."/>
            <person name="Bills G."/>
            <person name="Bluhm B."/>
            <person name="Cannon C."/>
            <person name="Castanera R."/>
            <person name="Culley D."/>
            <person name="Daum C."/>
            <person name="Ezra D."/>
            <person name="Gonzalez J."/>
            <person name="Henrissat B."/>
            <person name="Kuo A."/>
            <person name="Liang C."/>
            <person name="Lipzen A."/>
            <person name="Lutzoni F."/>
            <person name="Magnuson J."/>
            <person name="Mondo S."/>
            <person name="Nolan M."/>
            <person name="Ohm R."/>
            <person name="Pangilinan J."/>
            <person name="Park H.-J."/>
            <person name="Ramirez L."/>
            <person name="Alfaro M."/>
            <person name="Sun H."/>
            <person name="Tritt A."/>
            <person name="Yoshinaga Y."/>
            <person name="Zwiers L.-H."/>
            <person name="Turgeon B."/>
            <person name="Goodwin S."/>
            <person name="Spatafora J."/>
            <person name="Crous P."/>
            <person name="Grigoriev I."/>
        </authorList>
    </citation>
    <scope>NUCLEOTIDE SEQUENCE</scope>
    <source>
        <strain evidence="3">ATCC 36951</strain>
    </source>
</reference>
<dbReference type="Pfam" id="PF00443">
    <property type="entry name" value="UCH"/>
    <property type="match status" value="1"/>
</dbReference>
<name>A0A6A6D0M5_ZASCE</name>
<dbReference type="PANTHER" id="PTHR24006:SF827">
    <property type="entry name" value="UBIQUITIN CARBOXYL-TERMINAL HYDROLASE 34"/>
    <property type="match status" value="1"/>
</dbReference>
<sequence length="2394" mass="268469">MASANTDPTWSRDEAADANPDLTRKRQRLSEETETSPLSNDDDVVIEALPPDEVGNSFENAIALDDDSAMPPASETFILAPDVNMTPAEQLNWLCGRAPSALPVDRVVFRALCSWLAEHLYVTRDHVDLILDSYIDEHEFFGKLGQACYAILEREDDLFGPEEFQRHGFGALTELVNSFLDALYELSLRVLRILPSIVDSTIARRDSGQVSKTRQHLDLLYYVLILAQILTYYRANQVVGFFSANLGFKPVAQGKRRKAEFCQHLEPSTHLLELLKKLAQNHREITNAWDGIDAILRIFLDVGVPSDAEERTVMDLAHLYILPVICEKHPRALPDGFHELAIKSSTFFLTRLATPADASESATLYESYIKSETDALMMESTHDAGVAESLQNVSGGDHATLVELLTTAWTLARLKSFIYSDIMDVRSCGITLLSQKLLELYNANRTGHDNFEHPVLQYVARFMRANELTKYIFGPNSHASLVNHSQNIIGFLAATFAYTNLESDIIWHACTNSVETEFVKASFTVLADLCRYLDLDHLLYLANKYAVTPPSKLGKDAVESLTDLFQRVQIKSGELNDHKHRLATAFISMDIMMRVPNVHDQTPLLQLRNTARTELGRFASPAYSKDERAQIFSRCIPNLLNANEHATTSVEIIAMFLPWIQSSQEAQELLDMLPIQAVVDELSQYVTSRREADGRQQTVTGVSGLQTRLDFIVRLMSLPGTVIDEQVYSSLFRYTVGDMGLNNDARDHCWTSLTDFCSISELCKVSTALIAHFLEKEAFQLDLQFMTPRLIHLLGSSLRNQVSKSAASDGDMHMLEAPTWQKLVQAAESVGASQVSQPATFVICDLLFQQLRQPEEDNRVAAIQCHADFARQQISRICENFADLENVGTATICQKISLLDAVLRRSRQSAPSFSPLQDTDICLATQPADELFKCMVQVYGGGQLQPKQYRLQANNTTTVSELRARLPSITGATENRIIVGGKALDSNSQSTEPIAQLGVQTSGGILISPKHTMNSDLAIILTSPGTVEKEVLTHFDDLERLLDGPDDVAQTAHHFLSTIPPPTQARQKVASPTTAVQDLFPIGKHPWRGTYSLHILNVHREDYAKIGVADDEFILQGVRLLLAVLVDTNRPLHNTIFTNVLAALTKFLQERPSNASEATGIEEPSAFIDRLIDICNFAVQYPRQIDENRSLLLVEALRTLFQASRTDNSIWKCFIGNPRAAEMHKNMLLLCPERCFPPSALALIKDYCVEERQPDNVADFYATTLLSLLPEALIHRHRAMHFFVLAIDAIMSSRALDSNEAKARETMDFLISTLRRYQHIESVDLPIVDHAMLGLLRLLAEVIQIVKCFKKALGLSNLCTEILTRFLFPPYDDPLAKPLVDTSTRDWAYKLVQGTCESEADFASLLHATVIAMKDSSGNPHDKFPGAAAWLRPAPKCSGLPNLGMTCYMNSLLQQLFANVHFRKFIFEVPIFDSEKQALVMEVQKLFANMQDSYCGSPDTSALAKVLNIQTDSQEDVHGFYEDLLARLEANMPNAMWKAALNRFYTGKQLSQIKGDCGHVSPKTEPFVDLPIIIKNKIGLQESLDEFVQGEPMEGANQYKCQACDSAVGGRLVNAVRRACPEEIPDNLTFCLKRFTFEAMLGVEGKVNDRFEFPQTIDMAPYKAAHLSDPTEKVEEDNFELVGVIVHQGTLHLGHYWSYSLLRNTAQPFSRTWVKLEDRNVSLVQNGIHEVQQECFGGQRYNNGNERADNAYVLFYERRSSLEEAIALPGPVVDPLTHLLLPPKVAPPTRLAKETHIGNAWRFRIAHLYHDDFAAFVGWLLEHYRDDYKDQRLAGRKPAASAESGVSSDTEGSAASLASDEELAADSLLQKVGEVAMTFLQRIAVSDAAPGRRLAQCISLLSSLLQAQPDFAVLFVNRVITAQKWFEQIVLHDNKRVRSLIGDFVIFCLKQIKDHDQAFYERAFRSLIETHAEPTKIPARAPLLDWEDYLKFAASLASLGQDKTEIVLDSGYWHWAFDLLYLPVDGSLRKKYPGVAEHFKTNPSKVSALYEFIYTVLCTNVDLLTSLTHPELEGYHSEGPDGLVLAEDEMDRLDEQPTTGNRQGIFNWIRASRWAKHDCPWQDNAPGKLVGLLCSVKSSRHMMTQIHQCLLRHIDIEEEHLSTLVSLAMHFCTSCRSEEHALPIFQTLTKVMPMWEGSNGELLKILPDAYKAVPRTVIGTMESWTPTFLGAKQVLRDEVARWLQEKLFVNPLSDSPDLDAERARQARKLIKGCDVYLRDACNKDRPRSRFEATIQLVYTVGTYLQTLQAELASLAESADYEVNIKLRTEVDEIPQTMVVLKDLETEIFSLWQPDVVGTMQGTSQQDVRASVEASEDFTSGDDWDDDDDESVTLD</sequence>
<dbReference type="GeneID" id="54557558"/>
<gene>
    <name evidence="3" type="ORF">M409DRAFT_17949</name>
</gene>
<evidence type="ECO:0000313" key="4">
    <source>
        <dbReference type="Proteomes" id="UP000799537"/>
    </source>
</evidence>
<feature type="region of interest" description="Disordered" evidence="1">
    <location>
        <begin position="1"/>
        <end position="44"/>
    </location>
</feature>
<evidence type="ECO:0000256" key="1">
    <source>
        <dbReference type="SAM" id="MobiDB-lite"/>
    </source>
</evidence>
<keyword evidence="4" id="KW-1185">Reference proteome</keyword>
<dbReference type="InterPro" id="IPR021905">
    <property type="entry name" value="DUF3517"/>
</dbReference>
<dbReference type="GO" id="GO:0004843">
    <property type="term" value="F:cysteine-type deubiquitinase activity"/>
    <property type="evidence" value="ECO:0007669"/>
    <property type="project" value="InterPro"/>
</dbReference>
<feature type="domain" description="USP" evidence="2">
    <location>
        <begin position="1438"/>
        <end position="1759"/>
    </location>
</feature>
<dbReference type="PROSITE" id="PS50235">
    <property type="entry name" value="USP_3"/>
    <property type="match status" value="1"/>
</dbReference>
<evidence type="ECO:0000259" key="2">
    <source>
        <dbReference type="PROSITE" id="PS50235"/>
    </source>
</evidence>
<dbReference type="EMBL" id="ML993582">
    <property type="protein sequence ID" value="KAF2171712.1"/>
    <property type="molecule type" value="Genomic_DNA"/>
</dbReference>
<dbReference type="SUPFAM" id="SSF54001">
    <property type="entry name" value="Cysteine proteinases"/>
    <property type="match status" value="1"/>
</dbReference>
<dbReference type="InterPro" id="IPR001394">
    <property type="entry name" value="Peptidase_C19_UCH"/>
</dbReference>
<dbReference type="InterPro" id="IPR050164">
    <property type="entry name" value="Peptidase_C19"/>
</dbReference>
<organism evidence="3 4">
    <name type="scientific">Zasmidium cellare ATCC 36951</name>
    <dbReference type="NCBI Taxonomy" id="1080233"/>
    <lineage>
        <taxon>Eukaryota</taxon>
        <taxon>Fungi</taxon>
        <taxon>Dikarya</taxon>
        <taxon>Ascomycota</taxon>
        <taxon>Pezizomycotina</taxon>
        <taxon>Dothideomycetes</taxon>
        <taxon>Dothideomycetidae</taxon>
        <taxon>Mycosphaerellales</taxon>
        <taxon>Mycosphaerellaceae</taxon>
        <taxon>Zasmidium</taxon>
    </lineage>
</organism>
<dbReference type="Proteomes" id="UP000799537">
    <property type="component" value="Unassembled WGS sequence"/>
</dbReference>
<dbReference type="GO" id="GO:0005634">
    <property type="term" value="C:nucleus"/>
    <property type="evidence" value="ECO:0007669"/>
    <property type="project" value="TreeGrafter"/>
</dbReference>
<protein>
    <recommendedName>
        <fullName evidence="2">USP domain-containing protein</fullName>
    </recommendedName>
</protein>
<dbReference type="GO" id="GO:0005829">
    <property type="term" value="C:cytosol"/>
    <property type="evidence" value="ECO:0007669"/>
    <property type="project" value="TreeGrafter"/>
</dbReference>